<feature type="transmembrane region" description="Helical" evidence="2">
    <location>
        <begin position="127"/>
        <end position="147"/>
    </location>
</feature>
<reference evidence="3 4" key="1">
    <citation type="submission" date="2024-09" db="EMBL/GenBank/DDBJ databases">
        <authorList>
            <person name="Sun Q."/>
            <person name="Mori K."/>
        </authorList>
    </citation>
    <scope>NUCLEOTIDE SEQUENCE [LARGE SCALE GENOMIC DNA]</scope>
    <source>
        <strain evidence="3 4">JCM 13852</strain>
    </source>
</reference>
<feature type="region of interest" description="Disordered" evidence="1">
    <location>
        <begin position="189"/>
        <end position="224"/>
    </location>
</feature>
<organism evidence="3 4">
    <name type="scientific">Amycolatopsis plumensis</name>
    <dbReference type="NCBI Taxonomy" id="236508"/>
    <lineage>
        <taxon>Bacteria</taxon>
        <taxon>Bacillati</taxon>
        <taxon>Actinomycetota</taxon>
        <taxon>Actinomycetes</taxon>
        <taxon>Pseudonocardiales</taxon>
        <taxon>Pseudonocardiaceae</taxon>
        <taxon>Amycolatopsis</taxon>
    </lineage>
</organism>
<dbReference type="RefSeq" id="WP_378197810.1">
    <property type="nucleotide sequence ID" value="NZ_JBHMBK010000018.1"/>
</dbReference>
<keyword evidence="2" id="KW-0472">Membrane</keyword>
<gene>
    <name evidence="3" type="ORF">ACFFTO_24395</name>
</gene>
<feature type="transmembrane region" description="Helical" evidence="2">
    <location>
        <begin position="67"/>
        <end position="88"/>
    </location>
</feature>
<evidence type="ECO:0000313" key="4">
    <source>
        <dbReference type="Proteomes" id="UP001589535"/>
    </source>
</evidence>
<proteinExistence type="predicted"/>
<keyword evidence="2" id="KW-1133">Transmembrane helix</keyword>
<feature type="compositionally biased region" description="Polar residues" evidence="1">
    <location>
        <begin position="196"/>
        <end position="208"/>
    </location>
</feature>
<dbReference type="Proteomes" id="UP001589535">
    <property type="component" value="Unassembled WGS sequence"/>
</dbReference>
<comment type="caution">
    <text evidence="3">The sequence shown here is derived from an EMBL/GenBank/DDBJ whole genome shotgun (WGS) entry which is preliminary data.</text>
</comment>
<sequence>MNGLRTPVQIIRADLRAYVLVTALVYGMLLLGIALATIFPDLHAARTSSFAGGNQGALVDAVVGSPWLFATTIFLVNVFATALPLIVLPSAVVPFAGLAIFSIKTIDLGILVAPVDRTSALTLIPHSLTLLIEFQAYALVLFGAYLLGRSWLRPTSSGATRPEPARLALAPGARALRPRRRLRGRRDLLPGAADTQHMTDVSSQVNPIRNREASSTKPELTSMP</sequence>
<evidence type="ECO:0000256" key="2">
    <source>
        <dbReference type="SAM" id="Phobius"/>
    </source>
</evidence>
<evidence type="ECO:0000313" key="3">
    <source>
        <dbReference type="EMBL" id="MFB9687331.1"/>
    </source>
</evidence>
<keyword evidence="2" id="KW-0812">Transmembrane</keyword>
<keyword evidence="4" id="KW-1185">Reference proteome</keyword>
<feature type="compositionally biased region" description="Polar residues" evidence="1">
    <location>
        <begin position="215"/>
        <end position="224"/>
    </location>
</feature>
<feature type="transmembrane region" description="Helical" evidence="2">
    <location>
        <begin position="95"/>
        <end position="115"/>
    </location>
</feature>
<dbReference type="EMBL" id="JBHMBK010000018">
    <property type="protein sequence ID" value="MFB9687331.1"/>
    <property type="molecule type" value="Genomic_DNA"/>
</dbReference>
<protein>
    <submittedName>
        <fullName evidence="3">Stage II sporulation protein M</fullName>
    </submittedName>
</protein>
<feature type="transmembrane region" description="Helical" evidence="2">
    <location>
        <begin position="15"/>
        <end position="39"/>
    </location>
</feature>
<evidence type="ECO:0000256" key="1">
    <source>
        <dbReference type="SAM" id="MobiDB-lite"/>
    </source>
</evidence>
<name>A0ABV5UA58_9PSEU</name>
<accession>A0ABV5UA58</accession>